<sequence>MKKMTVICKTMYSNSLLPDAPHYFTGKWHHQTYSVVKELGRGANGVVYLVLHEGKKVAIKVGADSIDLLMEANVLKSLQSHNQKIGPNIYDVDDMIVKGKVYAYYAMEYIEGERLDHSLKRVGKEWLILLCTQILSHLQIIHELGYVFGDLKPENIIVVQAGKQVCLIDFGGVTKSGHAVRQFTEEYDRATWQGGDRKADATYDLFSLAIMMIKLTIEKEKWATLPVSGRHVQKLYDIIRDNELLAPYRPVLVKALAGKYSTATHMKAELLQAFRQKSETKGDVPNTKKSGEGIGSKIIGGIFVASMLLLAGSLYYVWM</sequence>
<proteinExistence type="predicted"/>
<dbReference type="PROSITE" id="PS50011">
    <property type="entry name" value="PROTEIN_KINASE_DOM"/>
    <property type="match status" value="1"/>
</dbReference>
<keyword evidence="1" id="KW-0067">ATP-binding</keyword>
<keyword evidence="4" id="KW-0723">Serine/threonine-protein kinase</keyword>
<dbReference type="Pfam" id="PF00069">
    <property type="entry name" value="Pkinase"/>
    <property type="match status" value="1"/>
</dbReference>
<evidence type="ECO:0000256" key="2">
    <source>
        <dbReference type="SAM" id="Phobius"/>
    </source>
</evidence>
<dbReference type="AlphaFoldDB" id="A0A0F7BZB2"/>
<feature type="domain" description="Protein kinase" evidence="3">
    <location>
        <begin position="33"/>
        <end position="319"/>
    </location>
</feature>
<name>A0A0F7BZB2_BRELA</name>
<dbReference type="EMBL" id="CP011074">
    <property type="protein sequence ID" value="AKF93620.1"/>
    <property type="molecule type" value="Genomic_DNA"/>
</dbReference>
<feature type="transmembrane region" description="Helical" evidence="2">
    <location>
        <begin position="298"/>
        <end position="318"/>
    </location>
</feature>
<gene>
    <name evidence="4" type="ORF">EX87_08270</name>
</gene>
<keyword evidence="2" id="KW-0812">Transmembrane</keyword>
<dbReference type="InterPro" id="IPR011009">
    <property type="entry name" value="Kinase-like_dom_sf"/>
</dbReference>
<dbReference type="InterPro" id="IPR000719">
    <property type="entry name" value="Prot_kinase_dom"/>
</dbReference>
<evidence type="ECO:0000313" key="4">
    <source>
        <dbReference type="EMBL" id="AKF93620.1"/>
    </source>
</evidence>
<dbReference type="PANTHER" id="PTHR44167:SF24">
    <property type="entry name" value="SERINE_THREONINE-PROTEIN KINASE CHK2"/>
    <property type="match status" value="1"/>
</dbReference>
<keyword evidence="1" id="KW-0547">Nucleotide-binding</keyword>
<dbReference type="GO" id="GO:0005524">
    <property type="term" value="F:ATP binding"/>
    <property type="evidence" value="ECO:0007669"/>
    <property type="project" value="UniProtKB-UniRule"/>
</dbReference>
<dbReference type="GO" id="GO:0005737">
    <property type="term" value="C:cytoplasm"/>
    <property type="evidence" value="ECO:0007669"/>
    <property type="project" value="TreeGrafter"/>
</dbReference>
<keyword evidence="4" id="KW-0418">Kinase</keyword>
<dbReference type="SMART" id="SM00220">
    <property type="entry name" value="S_TKc"/>
    <property type="match status" value="1"/>
</dbReference>
<dbReference type="PANTHER" id="PTHR44167">
    <property type="entry name" value="OVARIAN-SPECIFIC SERINE/THREONINE-PROTEIN KINASE LOK-RELATED"/>
    <property type="match status" value="1"/>
</dbReference>
<dbReference type="GO" id="GO:0004674">
    <property type="term" value="F:protein serine/threonine kinase activity"/>
    <property type="evidence" value="ECO:0007669"/>
    <property type="project" value="UniProtKB-KW"/>
</dbReference>
<keyword evidence="2" id="KW-0472">Membrane</keyword>
<dbReference type="InterPro" id="IPR017441">
    <property type="entry name" value="Protein_kinase_ATP_BS"/>
</dbReference>
<dbReference type="Gene3D" id="1.10.510.10">
    <property type="entry name" value="Transferase(Phosphotransferase) domain 1"/>
    <property type="match status" value="1"/>
</dbReference>
<dbReference type="RefSeq" id="WP_035292491.1">
    <property type="nucleotide sequence ID" value="NZ_CP011074.1"/>
</dbReference>
<dbReference type="SUPFAM" id="SSF56112">
    <property type="entry name" value="Protein kinase-like (PK-like)"/>
    <property type="match status" value="1"/>
</dbReference>
<accession>A0A0F7BZB2</accession>
<evidence type="ECO:0000256" key="1">
    <source>
        <dbReference type="PROSITE-ProRule" id="PRU10141"/>
    </source>
</evidence>
<evidence type="ECO:0000259" key="3">
    <source>
        <dbReference type="PROSITE" id="PS50011"/>
    </source>
</evidence>
<feature type="binding site" evidence="1">
    <location>
        <position position="60"/>
    </location>
    <ligand>
        <name>ATP</name>
        <dbReference type="ChEBI" id="CHEBI:30616"/>
    </ligand>
</feature>
<reference evidence="4" key="1">
    <citation type="submission" date="2015-03" db="EMBL/GenBank/DDBJ databases">
        <title>MIGS Cultured Bacterial/Archaeal sample from Brevibacillus laterosporus.</title>
        <authorList>
            <person name="Zeng D."/>
            <person name="Zhu L."/>
            <person name="Dong G."/>
            <person name="Ye W."/>
            <person name="Ren D."/>
            <person name="Wu L."/>
            <person name="Xu J."/>
            <person name="Li G."/>
            <person name="Guo L."/>
        </authorList>
    </citation>
    <scope>NUCLEOTIDE SEQUENCE</scope>
    <source>
        <strain evidence="4">B9</strain>
    </source>
</reference>
<protein>
    <submittedName>
        <fullName evidence="4">Serine/threonine protein kinase</fullName>
    </submittedName>
</protein>
<dbReference type="PROSITE" id="PS00107">
    <property type="entry name" value="PROTEIN_KINASE_ATP"/>
    <property type="match status" value="1"/>
</dbReference>
<keyword evidence="4" id="KW-0808">Transferase</keyword>
<organism evidence="4">
    <name type="scientific">Brevibacillus laterosporus</name>
    <name type="common">Bacillus laterosporus</name>
    <dbReference type="NCBI Taxonomy" id="1465"/>
    <lineage>
        <taxon>Bacteria</taxon>
        <taxon>Bacillati</taxon>
        <taxon>Bacillota</taxon>
        <taxon>Bacilli</taxon>
        <taxon>Bacillales</taxon>
        <taxon>Paenibacillaceae</taxon>
        <taxon>Brevibacillus</taxon>
    </lineage>
</organism>
<keyword evidence="2" id="KW-1133">Transmembrane helix</keyword>